<protein>
    <submittedName>
        <fullName evidence="1">Uncharacterized protein</fullName>
    </submittedName>
</protein>
<organism evidence="1 2">
    <name type="scientific">Apis cerana cerana</name>
    <name type="common">Oriental honeybee</name>
    <dbReference type="NCBI Taxonomy" id="94128"/>
    <lineage>
        <taxon>Eukaryota</taxon>
        <taxon>Metazoa</taxon>
        <taxon>Ecdysozoa</taxon>
        <taxon>Arthropoda</taxon>
        <taxon>Hexapoda</taxon>
        <taxon>Insecta</taxon>
        <taxon>Pterygota</taxon>
        <taxon>Neoptera</taxon>
        <taxon>Endopterygota</taxon>
        <taxon>Hymenoptera</taxon>
        <taxon>Apocrita</taxon>
        <taxon>Aculeata</taxon>
        <taxon>Apoidea</taxon>
        <taxon>Anthophila</taxon>
        <taxon>Apidae</taxon>
        <taxon>Apis</taxon>
    </lineage>
</organism>
<dbReference type="EMBL" id="KZ288253">
    <property type="protein sequence ID" value="PBC30939.1"/>
    <property type="molecule type" value="Genomic_DNA"/>
</dbReference>
<evidence type="ECO:0000313" key="2">
    <source>
        <dbReference type="Proteomes" id="UP000242457"/>
    </source>
</evidence>
<dbReference type="Proteomes" id="UP000242457">
    <property type="component" value="Unassembled WGS sequence"/>
</dbReference>
<dbReference type="AlphaFoldDB" id="A0A2A3EIB3"/>
<name>A0A2A3EIB3_APICC</name>
<sequence>MWRTWNHATHVKNDPAILARKMEERSERMVARDGIMARRMDDAYKNGDSSSVRRWSRAENSIRQIATDNYQHCWTEIWVGLR</sequence>
<accession>A0A2A3EIB3</accession>
<dbReference type="OrthoDB" id="10428496at2759"/>
<reference evidence="1 2" key="1">
    <citation type="submission" date="2014-07" db="EMBL/GenBank/DDBJ databases">
        <title>Genomic and transcriptomic analysis on Apis cerana provide comprehensive insights into honey bee biology.</title>
        <authorList>
            <person name="Diao Q."/>
            <person name="Sun L."/>
            <person name="Zheng H."/>
            <person name="Zheng H."/>
            <person name="Xu S."/>
            <person name="Wang S."/>
            <person name="Zeng Z."/>
            <person name="Hu F."/>
            <person name="Su S."/>
            <person name="Wu J."/>
        </authorList>
    </citation>
    <scope>NUCLEOTIDE SEQUENCE [LARGE SCALE GENOMIC DNA]</scope>
    <source>
        <tissue evidence="1">Pupae without intestine</tissue>
    </source>
</reference>
<keyword evidence="2" id="KW-1185">Reference proteome</keyword>
<proteinExistence type="predicted"/>
<evidence type="ECO:0000313" key="1">
    <source>
        <dbReference type="EMBL" id="PBC30939.1"/>
    </source>
</evidence>
<gene>
    <name evidence="1" type="ORF">APICC_06085</name>
</gene>